<dbReference type="eggNOG" id="COG1404">
    <property type="taxonomic scope" value="Bacteria"/>
</dbReference>
<feature type="domain" description="Peptidase M12A" evidence="2">
    <location>
        <begin position="65"/>
        <end position="255"/>
    </location>
</feature>
<dbReference type="SUPFAM" id="SSF55486">
    <property type="entry name" value="Metalloproteases ('zincins'), catalytic domain"/>
    <property type="match status" value="1"/>
</dbReference>
<evidence type="ECO:0000313" key="3">
    <source>
        <dbReference type="EMBL" id="SMC78428.1"/>
    </source>
</evidence>
<dbReference type="PROSITE" id="PS51864">
    <property type="entry name" value="ASTACIN"/>
    <property type="match status" value="1"/>
</dbReference>
<dbReference type="Pfam" id="PF01400">
    <property type="entry name" value="Astacin"/>
    <property type="match status" value="1"/>
</dbReference>
<dbReference type="RefSeq" id="WP_063758367.1">
    <property type="nucleotide sequence ID" value="NZ_FWYC01000005.1"/>
</dbReference>
<feature type="binding site" evidence="1">
    <location>
        <position position="153"/>
    </location>
    <ligand>
        <name>Zn(2+)</name>
        <dbReference type="ChEBI" id="CHEBI:29105"/>
        <note>catalytic</note>
    </ligand>
</feature>
<dbReference type="PRINTS" id="PR00480">
    <property type="entry name" value="ASTACIN"/>
</dbReference>
<dbReference type="InterPro" id="IPR024079">
    <property type="entry name" value="MetalloPept_cat_dom_sf"/>
</dbReference>
<comment type="caution">
    <text evidence="1">Lacks conserved residue(s) required for the propagation of feature annotation.</text>
</comment>
<organism evidence="3 4">
    <name type="scientific">Lentzea albidocapillata</name>
    <dbReference type="NCBI Taxonomy" id="40571"/>
    <lineage>
        <taxon>Bacteria</taxon>
        <taxon>Bacillati</taxon>
        <taxon>Actinomycetota</taxon>
        <taxon>Actinomycetes</taxon>
        <taxon>Pseudonocardiales</taxon>
        <taxon>Pseudonocardiaceae</taxon>
        <taxon>Lentzea</taxon>
    </lineage>
</organism>
<dbReference type="STRING" id="40571.SAMN05660733_01678"/>
<name>A0A1W2C115_9PSEU</name>
<dbReference type="Gene3D" id="3.40.390.10">
    <property type="entry name" value="Collagenase (Catalytic Domain)"/>
    <property type="match status" value="1"/>
</dbReference>
<comment type="cofactor">
    <cofactor evidence="1">
        <name>Zn(2+)</name>
        <dbReference type="ChEBI" id="CHEBI:29105"/>
    </cofactor>
    <text evidence="1">Binds 1 zinc ion per subunit.</text>
</comment>
<dbReference type="EMBL" id="FWYC01000005">
    <property type="protein sequence ID" value="SMC78428.1"/>
    <property type="molecule type" value="Genomic_DNA"/>
</dbReference>
<keyword evidence="4" id="KW-1185">Reference proteome</keyword>
<proteinExistence type="predicted"/>
<keyword evidence="1" id="KW-0645">Protease</keyword>
<accession>A0A1W2C115</accession>
<feature type="binding site" evidence="1">
    <location>
        <position position="163"/>
    </location>
    <ligand>
        <name>Zn(2+)</name>
        <dbReference type="ChEBI" id="CHEBI:29105"/>
        <note>catalytic</note>
    </ligand>
</feature>
<dbReference type="GO" id="GO:0004222">
    <property type="term" value="F:metalloendopeptidase activity"/>
    <property type="evidence" value="ECO:0007669"/>
    <property type="project" value="UniProtKB-UniRule"/>
</dbReference>
<dbReference type="AlphaFoldDB" id="A0A1W2C115"/>
<evidence type="ECO:0000259" key="2">
    <source>
        <dbReference type="PROSITE" id="PS51864"/>
    </source>
</evidence>
<keyword evidence="1" id="KW-0862">Zinc</keyword>
<keyword evidence="1" id="KW-0479">Metal-binding</keyword>
<dbReference type="InterPro" id="IPR034035">
    <property type="entry name" value="Astacin-like_dom"/>
</dbReference>
<dbReference type="OrthoDB" id="5289073at2"/>
<evidence type="ECO:0000256" key="1">
    <source>
        <dbReference type="PROSITE-ProRule" id="PRU01211"/>
    </source>
</evidence>
<dbReference type="eggNOG" id="COG3170">
    <property type="taxonomic scope" value="Bacteria"/>
</dbReference>
<keyword evidence="1" id="KW-0482">Metalloprotease</keyword>
<reference evidence="4" key="1">
    <citation type="submission" date="2017-04" db="EMBL/GenBank/DDBJ databases">
        <authorList>
            <person name="Varghese N."/>
            <person name="Submissions S."/>
        </authorList>
    </citation>
    <scope>NUCLEOTIDE SEQUENCE [LARGE SCALE GENOMIC DNA]</scope>
    <source>
        <strain evidence="4">DSM 44073</strain>
    </source>
</reference>
<dbReference type="SMART" id="SM00235">
    <property type="entry name" value="ZnMc"/>
    <property type="match status" value="1"/>
</dbReference>
<protein>
    <submittedName>
        <fullName evidence="3">Astacin (Peptidase family M12A)</fullName>
    </submittedName>
</protein>
<evidence type="ECO:0000313" key="4">
    <source>
        <dbReference type="Proteomes" id="UP000192840"/>
    </source>
</evidence>
<feature type="binding site" evidence="1">
    <location>
        <position position="157"/>
    </location>
    <ligand>
        <name>Zn(2+)</name>
        <dbReference type="ChEBI" id="CHEBI:29105"/>
        <note>catalytic</note>
    </ligand>
</feature>
<dbReference type="PANTHER" id="PTHR10127:SF850">
    <property type="entry name" value="METALLOENDOPEPTIDASE"/>
    <property type="match status" value="1"/>
</dbReference>
<feature type="active site" evidence="1">
    <location>
        <position position="154"/>
    </location>
</feature>
<sequence>MTEPSGTVTGSGQFRVGPELRTGVIETQGQGAKAVLYTVVDGEPMVEGDIVLTLVQEGEIHARGVVIPGQQFRWPGGRVPFEIDPTLPNQARVHNAIAHWKRNTRIRLVPRNATDTNFIRFQPGGGCSSPVGMRGNRQNITLAPGCETGATIHEIGHSAGLWHEQSREDRNNFVTIDFTNIQQQSAHNFNQHITDGDDVGPYDYHSIMHYPRRAFAIDTGRDTMTPVQNVEIGQREGLSPGDCAAVRSMYSGLEPAAVFRGVQFTGSVPAGTTKRWFTHSWPAHWYVLWTVVPTAPAVDGGAQVEWTTQVTRQSGGLLKYFLAITNLTGGQVDVEARYDVLGWSPGAL</sequence>
<keyword evidence="1" id="KW-0378">Hydrolase</keyword>
<dbReference type="Proteomes" id="UP000192840">
    <property type="component" value="Unassembled WGS sequence"/>
</dbReference>
<dbReference type="GO" id="GO:0008270">
    <property type="term" value="F:zinc ion binding"/>
    <property type="evidence" value="ECO:0007669"/>
    <property type="project" value="UniProtKB-UniRule"/>
</dbReference>
<gene>
    <name evidence="3" type="ORF">SAMN05660733_01678</name>
</gene>
<dbReference type="CDD" id="cd04280">
    <property type="entry name" value="ZnMc_astacin_like"/>
    <property type="match status" value="1"/>
</dbReference>
<dbReference type="InterPro" id="IPR001506">
    <property type="entry name" value="Peptidase_M12A"/>
</dbReference>
<dbReference type="PANTHER" id="PTHR10127">
    <property type="entry name" value="DISCOIDIN, CUB, EGF, LAMININ , AND ZINC METALLOPROTEASE DOMAIN CONTAINING"/>
    <property type="match status" value="1"/>
</dbReference>
<dbReference type="GO" id="GO:0006508">
    <property type="term" value="P:proteolysis"/>
    <property type="evidence" value="ECO:0007669"/>
    <property type="project" value="UniProtKB-KW"/>
</dbReference>
<dbReference type="InterPro" id="IPR006026">
    <property type="entry name" value="Peptidase_Metallo"/>
</dbReference>